<protein>
    <submittedName>
        <fullName evidence="1">Uncharacterized protein</fullName>
    </submittedName>
</protein>
<reference evidence="1" key="1">
    <citation type="submission" date="2019-08" db="EMBL/GenBank/DDBJ databases">
        <authorList>
            <person name="Kucharzyk K."/>
            <person name="Murdoch R.W."/>
            <person name="Higgins S."/>
            <person name="Loffler F."/>
        </authorList>
    </citation>
    <scope>NUCLEOTIDE SEQUENCE</scope>
</reference>
<gene>
    <name evidence="1" type="ORF">SDC9_179504</name>
</gene>
<comment type="caution">
    <text evidence="1">The sequence shown here is derived from an EMBL/GenBank/DDBJ whole genome shotgun (WGS) entry which is preliminary data.</text>
</comment>
<dbReference type="AlphaFoldDB" id="A0A645GZ62"/>
<dbReference type="EMBL" id="VSSQ01083813">
    <property type="protein sequence ID" value="MPN32028.1"/>
    <property type="molecule type" value="Genomic_DNA"/>
</dbReference>
<sequence>MVILSNNSCVSKIRYDAEKCSPFKYLRDSFSFRYHFIASSMVSMFFVSDMADVSELTFDPVILLHPGITNKHTKVIIKKFFTFFIFYTTLI</sequence>
<accession>A0A645GZ62</accession>
<evidence type="ECO:0000313" key="1">
    <source>
        <dbReference type="EMBL" id="MPN32028.1"/>
    </source>
</evidence>
<proteinExistence type="predicted"/>
<organism evidence="1">
    <name type="scientific">bioreactor metagenome</name>
    <dbReference type="NCBI Taxonomy" id="1076179"/>
    <lineage>
        <taxon>unclassified sequences</taxon>
        <taxon>metagenomes</taxon>
        <taxon>ecological metagenomes</taxon>
    </lineage>
</organism>
<name>A0A645GZ62_9ZZZZ</name>